<evidence type="ECO:0000259" key="1">
    <source>
        <dbReference type="Pfam" id="PF01370"/>
    </source>
</evidence>
<proteinExistence type="predicted"/>
<dbReference type="RefSeq" id="WP_092869420.1">
    <property type="nucleotide sequence ID" value="NZ_FPCH01000004.1"/>
</dbReference>
<dbReference type="PANTHER" id="PTHR48079">
    <property type="entry name" value="PROTEIN YEEZ"/>
    <property type="match status" value="1"/>
</dbReference>
<dbReference type="GO" id="GO:0004029">
    <property type="term" value="F:aldehyde dehydrogenase (NAD+) activity"/>
    <property type="evidence" value="ECO:0007669"/>
    <property type="project" value="TreeGrafter"/>
</dbReference>
<reference evidence="3" key="1">
    <citation type="submission" date="2016-10" db="EMBL/GenBank/DDBJ databases">
        <authorList>
            <person name="Varghese N."/>
            <person name="Submissions S."/>
        </authorList>
    </citation>
    <scope>NUCLEOTIDE SEQUENCE [LARGE SCALE GENOMIC DNA]</scope>
    <source>
        <strain evidence="3">DSM 1565</strain>
    </source>
</reference>
<protein>
    <submittedName>
        <fullName evidence="2">Nucleoside-diphosphate-sugar epimerase</fullName>
    </submittedName>
</protein>
<gene>
    <name evidence="2" type="ORF">SAMN04488557_3928</name>
</gene>
<sequence>MKKAFVTGGSGFVGSALIRRLVAQNVRVVALVRSEAAAAAVRNAGADACRGDLLDERAITEGMRGCDTVFHVAGHLSQWDPREVFHKANVLGTRTMLAAAKAAGASTFIAAGASAVVMGRPMSMKDISEDLPLQAPSWAPYIETKAEAERLVRQANTSELRTVVIRPPLIWGAGMPMLEEMVAAAKAGHFVLPDAGRQVMSTSHVDNVVEGLVLAAEKGRGGEAYFVTDGEDTTLKDVLTDLFGTRGVPPIKRSAPFGLAWYMAAAMEAVWRTFRLRSKPPITRQTLRMIGQDFTLDISKARHDLGYIPVINWADGISRMRG</sequence>
<name>A0A1I7NW83_9HYPH</name>
<accession>A0A1I7NW83</accession>
<dbReference type="PANTHER" id="PTHR48079:SF6">
    <property type="entry name" value="NAD(P)-BINDING DOMAIN-CONTAINING PROTEIN-RELATED"/>
    <property type="match status" value="1"/>
</dbReference>
<feature type="domain" description="NAD-dependent epimerase/dehydratase" evidence="1">
    <location>
        <begin position="5"/>
        <end position="225"/>
    </location>
</feature>
<evidence type="ECO:0000313" key="3">
    <source>
        <dbReference type="Proteomes" id="UP000199423"/>
    </source>
</evidence>
<dbReference type="InterPro" id="IPR051783">
    <property type="entry name" value="NAD(P)-dependent_oxidoreduct"/>
</dbReference>
<dbReference type="Proteomes" id="UP000199423">
    <property type="component" value="Unassembled WGS sequence"/>
</dbReference>
<dbReference type="SUPFAM" id="SSF51735">
    <property type="entry name" value="NAD(P)-binding Rossmann-fold domains"/>
    <property type="match status" value="1"/>
</dbReference>
<keyword evidence="3" id="KW-1185">Reference proteome</keyword>
<dbReference type="InterPro" id="IPR001509">
    <property type="entry name" value="Epimerase_deHydtase"/>
</dbReference>
<dbReference type="Gene3D" id="3.40.50.720">
    <property type="entry name" value="NAD(P)-binding Rossmann-like Domain"/>
    <property type="match status" value="1"/>
</dbReference>
<dbReference type="GO" id="GO:0005737">
    <property type="term" value="C:cytoplasm"/>
    <property type="evidence" value="ECO:0007669"/>
    <property type="project" value="TreeGrafter"/>
</dbReference>
<dbReference type="OrthoDB" id="367683at2"/>
<dbReference type="EMBL" id="FPCH01000004">
    <property type="protein sequence ID" value="SFV38912.1"/>
    <property type="molecule type" value="Genomic_DNA"/>
</dbReference>
<dbReference type="STRING" id="51670.SAMN04488557_3928"/>
<dbReference type="InterPro" id="IPR036291">
    <property type="entry name" value="NAD(P)-bd_dom_sf"/>
</dbReference>
<evidence type="ECO:0000313" key="2">
    <source>
        <dbReference type="EMBL" id="SFV38912.1"/>
    </source>
</evidence>
<dbReference type="AlphaFoldDB" id="A0A1I7NW83"/>
<dbReference type="Pfam" id="PF01370">
    <property type="entry name" value="Epimerase"/>
    <property type="match status" value="1"/>
</dbReference>
<organism evidence="2 3">
    <name type="scientific">Hyphomicrobium facile</name>
    <dbReference type="NCBI Taxonomy" id="51670"/>
    <lineage>
        <taxon>Bacteria</taxon>
        <taxon>Pseudomonadati</taxon>
        <taxon>Pseudomonadota</taxon>
        <taxon>Alphaproteobacteria</taxon>
        <taxon>Hyphomicrobiales</taxon>
        <taxon>Hyphomicrobiaceae</taxon>
        <taxon>Hyphomicrobium</taxon>
    </lineage>
</organism>